<dbReference type="GeneID" id="10500394"/>
<reference evidence="3" key="1">
    <citation type="journal article" date="2011" name="Genome Biol.">
        <title>Comparative genomics of the social amoebae Dictyostelium discoideum and Dictyostelium purpureum.</title>
        <authorList>
            <consortium name="US DOE Joint Genome Institute (JGI-PGF)"/>
            <person name="Sucgang R."/>
            <person name="Kuo A."/>
            <person name="Tian X."/>
            <person name="Salerno W."/>
            <person name="Parikh A."/>
            <person name="Feasley C.L."/>
            <person name="Dalin E."/>
            <person name="Tu H."/>
            <person name="Huang E."/>
            <person name="Barry K."/>
            <person name="Lindquist E."/>
            <person name="Shapiro H."/>
            <person name="Bruce D."/>
            <person name="Schmutz J."/>
            <person name="Salamov A."/>
            <person name="Fey P."/>
            <person name="Gaudet P."/>
            <person name="Anjard C."/>
            <person name="Babu M.M."/>
            <person name="Basu S."/>
            <person name="Bushmanova Y."/>
            <person name="van der Wel H."/>
            <person name="Katoh-Kurasawa M."/>
            <person name="Dinh C."/>
            <person name="Coutinho P.M."/>
            <person name="Saito T."/>
            <person name="Elias M."/>
            <person name="Schaap P."/>
            <person name="Kay R.R."/>
            <person name="Henrissat B."/>
            <person name="Eichinger L."/>
            <person name="Rivero F."/>
            <person name="Putnam N.H."/>
            <person name="West C.M."/>
            <person name="Loomis W.F."/>
            <person name="Chisholm R.L."/>
            <person name="Shaulsky G."/>
            <person name="Strassmann J.E."/>
            <person name="Queller D.C."/>
            <person name="Kuspa A."/>
            <person name="Grigoriev I.V."/>
        </authorList>
    </citation>
    <scope>NUCLEOTIDE SEQUENCE [LARGE SCALE GENOMIC DNA]</scope>
    <source>
        <strain evidence="3">QSDP1</strain>
    </source>
</reference>
<evidence type="ECO:0008006" key="4">
    <source>
        <dbReference type="Google" id="ProtNLM"/>
    </source>
</evidence>
<dbReference type="InParanoid" id="F0ZJB9"/>
<evidence type="ECO:0000256" key="1">
    <source>
        <dbReference type="SAM" id="Phobius"/>
    </source>
</evidence>
<proteinExistence type="predicted"/>
<dbReference type="Proteomes" id="UP000001064">
    <property type="component" value="Unassembled WGS sequence"/>
</dbReference>
<gene>
    <name evidence="2" type="ORF">DICPUDRAFT_151626</name>
</gene>
<dbReference type="KEGG" id="dpp:DICPUDRAFT_151626"/>
<organism evidence="2 3">
    <name type="scientific">Dictyostelium purpureum</name>
    <name type="common">Slime mold</name>
    <dbReference type="NCBI Taxonomy" id="5786"/>
    <lineage>
        <taxon>Eukaryota</taxon>
        <taxon>Amoebozoa</taxon>
        <taxon>Evosea</taxon>
        <taxon>Eumycetozoa</taxon>
        <taxon>Dictyostelia</taxon>
        <taxon>Dictyosteliales</taxon>
        <taxon>Dictyosteliaceae</taxon>
        <taxon>Dictyostelium</taxon>
    </lineage>
</organism>
<dbReference type="PROSITE" id="PS51257">
    <property type="entry name" value="PROKAR_LIPOPROTEIN"/>
    <property type="match status" value="1"/>
</dbReference>
<evidence type="ECO:0000313" key="2">
    <source>
        <dbReference type="EMBL" id="EGC35936.1"/>
    </source>
</evidence>
<feature type="transmembrane region" description="Helical" evidence="1">
    <location>
        <begin position="12"/>
        <end position="33"/>
    </location>
</feature>
<keyword evidence="3" id="KW-1185">Reference proteome</keyword>
<dbReference type="AlphaFoldDB" id="F0ZJB9"/>
<keyword evidence="1" id="KW-0472">Membrane</keyword>
<keyword evidence="1" id="KW-0812">Transmembrane</keyword>
<protein>
    <recommendedName>
        <fullName evidence="4">EamA domain-containing protein</fullName>
    </recommendedName>
</protein>
<feature type="transmembrane region" description="Helical" evidence="1">
    <location>
        <begin position="45"/>
        <end position="63"/>
    </location>
</feature>
<dbReference type="VEuPathDB" id="AmoebaDB:DICPUDRAFT_151626"/>
<evidence type="ECO:0000313" key="3">
    <source>
        <dbReference type="Proteomes" id="UP000001064"/>
    </source>
</evidence>
<sequence>MINKIPPILSNVINGGLLITSPLWFVGCLFTAITLEDIHGVPPLYISNLISLSSTPFVLLFSLGYQRRIGFNKKVALMPLIPITTFFTGMKLYE</sequence>
<dbReference type="RefSeq" id="XP_003287509.1">
    <property type="nucleotide sequence ID" value="XM_003287461.1"/>
</dbReference>
<dbReference type="EMBL" id="GL871042">
    <property type="protein sequence ID" value="EGC35936.1"/>
    <property type="molecule type" value="Genomic_DNA"/>
</dbReference>
<accession>F0ZJB9</accession>
<name>F0ZJB9_DICPU</name>
<keyword evidence="1" id="KW-1133">Transmembrane helix</keyword>